<feature type="domain" description="Radical SAM core" evidence="5">
    <location>
        <begin position="27"/>
        <end position="179"/>
    </location>
</feature>
<sequence length="292" mass="34112">MRSFRVLKPFDPWKSELCRCGEKLSFNPYTGCSHRCDYCYATYIPRFWEVREKRDLLKRLEKDLAEMDEKMLISMSNSSDPYPRIEREKGITRKCLELFREYGARLLIITKSDIILRDLDILSEMDCVVSITITGCDKLEKFAPPTETRIKVFRELSEVLPTVLRFDPLIPFLNDSKFEIIDACDPEHVVTSTLKLRFDSYKRISETLPWLKDAFKKLYFEEGEKIGSYYYLKREIRLSMLKKVENFCNSLGISCGFCREGIEFKAKSCDGRHLSSSFKNIGKRYSGGCDAV</sequence>
<keyword evidence="3" id="KW-0411">Iron-sulfur</keyword>
<dbReference type="GO" id="GO:0003824">
    <property type="term" value="F:catalytic activity"/>
    <property type="evidence" value="ECO:0007669"/>
    <property type="project" value="InterPro"/>
</dbReference>
<dbReference type="AlphaFoldDB" id="A0A7J2TJ75"/>
<protein>
    <submittedName>
        <fullName evidence="6">Radical SAM protein</fullName>
    </submittedName>
</protein>
<evidence type="ECO:0000256" key="4">
    <source>
        <dbReference type="SAM" id="Coils"/>
    </source>
</evidence>
<name>A0A7J2TJ75_ARCFL</name>
<keyword evidence="4" id="KW-0175">Coiled coil</keyword>
<dbReference type="SFLD" id="SFLDS00029">
    <property type="entry name" value="Radical_SAM"/>
    <property type="match status" value="1"/>
</dbReference>
<gene>
    <name evidence="6" type="ORF">ENP88_05810</name>
</gene>
<feature type="coiled-coil region" evidence="4">
    <location>
        <begin position="50"/>
        <end position="77"/>
    </location>
</feature>
<comment type="caution">
    <text evidence="6">The sequence shown here is derived from an EMBL/GenBank/DDBJ whole genome shotgun (WGS) entry which is preliminary data.</text>
</comment>
<dbReference type="Gene3D" id="3.80.30.30">
    <property type="match status" value="1"/>
</dbReference>
<dbReference type="SFLD" id="SFLDG01084">
    <property type="entry name" value="Uncharacterised_Radical_SAM_Su"/>
    <property type="match status" value="1"/>
</dbReference>
<keyword evidence="2" id="KW-0408">Iron</keyword>
<keyword evidence="1" id="KW-0479">Metal-binding</keyword>
<evidence type="ECO:0000313" key="6">
    <source>
        <dbReference type="EMBL" id="HEH35650.1"/>
    </source>
</evidence>
<dbReference type="InterPro" id="IPR007197">
    <property type="entry name" value="rSAM"/>
</dbReference>
<dbReference type="GO" id="GO:0046872">
    <property type="term" value="F:metal ion binding"/>
    <property type="evidence" value="ECO:0007669"/>
    <property type="project" value="UniProtKB-KW"/>
</dbReference>
<evidence type="ECO:0000259" key="5">
    <source>
        <dbReference type="Pfam" id="PF04055"/>
    </source>
</evidence>
<accession>A0A7J2TJ75</accession>
<dbReference type="InterPro" id="IPR040086">
    <property type="entry name" value="MJ0683-like"/>
</dbReference>
<evidence type="ECO:0000256" key="3">
    <source>
        <dbReference type="ARBA" id="ARBA00023014"/>
    </source>
</evidence>
<organism evidence="6">
    <name type="scientific">Archaeoglobus fulgidus</name>
    <dbReference type="NCBI Taxonomy" id="2234"/>
    <lineage>
        <taxon>Archaea</taxon>
        <taxon>Methanobacteriati</taxon>
        <taxon>Methanobacteriota</taxon>
        <taxon>Archaeoglobi</taxon>
        <taxon>Archaeoglobales</taxon>
        <taxon>Archaeoglobaceae</taxon>
        <taxon>Archaeoglobus</taxon>
    </lineage>
</organism>
<evidence type="ECO:0000256" key="2">
    <source>
        <dbReference type="ARBA" id="ARBA00023004"/>
    </source>
</evidence>
<dbReference type="PANTHER" id="PTHR43432:SF3">
    <property type="entry name" value="SLR0285 PROTEIN"/>
    <property type="match status" value="1"/>
</dbReference>
<dbReference type="GO" id="GO:0051536">
    <property type="term" value="F:iron-sulfur cluster binding"/>
    <property type="evidence" value="ECO:0007669"/>
    <property type="project" value="UniProtKB-KW"/>
</dbReference>
<proteinExistence type="predicted"/>
<evidence type="ECO:0000256" key="1">
    <source>
        <dbReference type="ARBA" id="ARBA00022723"/>
    </source>
</evidence>
<dbReference type="EMBL" id="DSLA01000092">
    <property type="protein sequence ID" value="HEH35650.1"/>
    <property type="molecule type" value="Genomic_DNA"/>
</dbReference>
<dbReference type="Pfam" id="PF04055">
    <property type="entry name" value="Radical_SAM"/>
    <property type="match status" value="1"/>
</dbReference>
<reference evidence="6" key="1">
    <citation type="journal article" date="2020" name="mSystems">
        <title>Genome- and Community-Level Interaction Insights into Carbon Utilization and Element Cycling Functions of Hydrothermarchaeota in Hydrothermal Sediment.</title>
        <authorList>
            <person name="Zhou Z."/>
            <person name="Liu Y."/>
            <person name="Xu W."/>
            <person name="Pan J."/>
            <person name="Luo Z.H."/>
            <person name="Li M."/>
        </authorList>
    </citation>
    <scope>NUCLEOTIDE SEQUENCE [LARGE SCALE GENOMIC DNA]</scope>
    <source>
        <strain evidence="6">SpSt-26</strain>
    </source>
</reference>
<dbReference type="PANTHER" id="PTHR43432">
    <property type="entry name" value="SLR0285 PROTEIN"/>
    <property type="match status" value="1"/>
</dbReference>